<dbReference type="PANTHER" id="PTHR35787:SF1">
    <property type="entry name" value="GLYCEROL UPTAKE OPERON ANTITERMINATOR REGULATORY PROTEIN"/>
    <property type="match status" value="1"/>
</dbReference>
<comment type="caution">
    <text evidence="1">The sequence shown here is derived from an EMBL/GenBank/DDBJ whole genome shotgun (WGS) entry which is preliminary data.</text>
</comment>
<proteinExistence type="predicted"/>
<dbReference type="InterPro" id="IPR013785">
    <property type="entry name" value="Aldolase_TIM"/>
</dbReference>
<dbReference type="Proteomes" id="UP001558534">
    <property type="component" value="Unassembled WGS sequence"/>
</dbReference>
<keyword evidence="2" id="KW-1185">Reference proteome</keyword>
<dbReference type="EMBL" id="JBFRHK010000008">
    <property type="protein sequence ID" value="MEX3746272.1"/>
    <property type="molecule type" value="Genomic_DNA"/>
</dbReference>
<reference evidence="1 2" key="1">
    <citation type="submission" date="2024-07" db="EMBL/GenBank/DDBJ databases">
        <title>Characterization of a bacterium isolated from hydrolysated instant sea cucumber by whole-genome sequencing and metabolomics.</title>
        <authorList>
            <person name="Luo X."/>
            <person name="Zhang Z."/>
            <person name="Zheng Z."/>
            <person name="Zhang W."/>
            <person name="Ming T."/>
            <person name="Jiao L."/>
            <person name="Su X."/>
            <person name="Kong F."/>
            <person name="Xu J."/>
        </authorList>
    </citation>
    <scope>NUCLEOTIDE SEQUENCE [LARGE SCALE GENOMIC DNA]</scope>
    <source>
        <strain evidence="1 2">XL-2024</strain>
    </source>
</reference>
<dbReference type="SUPFAM" id="SSF110391">
    <property type="entry name" value="GlpP-like"/>
    <property type="match status" value="1"/>
</dbReference>
<dbReference type="RefSeq" id="WP_368636936.1">
    <property type="nucleotide sequence ID" value="NZ_JBFRHK010000008.1"/>
</dbReference>
<dbReference type="PANTHER" id="PTHR35787">
    <property type="entry name" value="GLYCEROL UPTAKE OPERON ANTITERMINATOR REGULATORY PROTEIN"/>
    <property type="match status" value="1"/>
</dbReference>
<dbReference type="InterPro" id="IPR006699">
    <property type="entry name" value="GlpP"/>
</dbReference>
<evidence type="ECO:0000313" key="1">
    <source>
        <dbReference type="EMBL" id="MEX3746272.1"/>
    </source>
</evidence>
<protein>
    <submittedName>
        <fullName evidence="1">Glycerol-3-phosphate responsive antiterminator</fullName>
    </submittedName>
</protein>
<gene>
    <name evidence="1" type="ORF">AB1300_14115</name>
</gene>
<name>A0ABV3VZG2_9BACI</name>
<dbReference type="Gene3D" id="3.20.20.70">
    <property type="entry name" value="Aldolase class I"/>
    <property type="match status" value="1"/>
</dbReference>
<accession>A0ABV3VZG2</accession>
<sequence>MELWLKSFSMIESAMLDCIELLSGIIPSMISEVHQRTKIPVITGGLVRTVESIEEVLSAGAVAITTSNKDLRGNFNNKLTVWVTFSRMYVSSSA</sequence>
<organism evidence="1 2">
    <name type="scientific">Lysinibacillus xylanilyticus</name>
    <dbReference type="NCBI Taxonomy" id="582475"/>
    <lineage>
        <taxon>Bacteria</taxon>
        <taxon>Bacillati</taxon>
        <taxon>Bacillota</taxon>
        <taxon>Bacilli</taxon>
        <taxon>Bacillales</taxon>
        <taxon>Bacillaceae</taxon>
        <taxon>Lysinibacillus</taxon>
    </lineage>
</organism>
<evidence type="ECO:0000313" key="2">
    <source>
        <dbReference type="Proteomes" id="UP001558534"/>
    </source>
</evidence>
<dbReference type="Pfam" id="PF04309">
    <property type="entry name" value="G3P_antiterm"/>
    <property type="match status" value="1"/>
</dbReference>